<dbReference type="InterPro" id="IPR020845">
    <property type="entry name" value="AMP-binding_CS"/>
</dbReference>
<dbReference type="OrthoDB" id="9757771at2"/>
<evidence type="ECO:0000256" key="2">
    <source>
        <dbReference type="ARBA" id="ARBA00022598"/>
    </source>
</evidence>
<dbReference type="Proteomes" id="UP000321157">
    <property type="component" value="Unassembled WGS sequence"/>
</dbReference>
<accession>A0A511VC69</accession>
<dbReference type="PROSITE" id="PS00455">
    <property type="entry name" value="AMP_BINDING"/>
    <property type="match status" value="1"/>
</dbReference>
<dbReference type="FunFam" id="3.30.300.30:FF:000008">
    <property type="entry name" value="2,3-dihydroxybenzoate-AMP ligase"/>
    <property type="match status" value="1"/>
</dbReference>
<evidence type="ECO:0000259" key="3">
    <source>
        <dbReference type="Pfam" id="PF00501"/>
    </source>
</evidence>
<dbReference type="Gene3D" id="3.40.50.980">
    <property type="match status" value="2"/>
</dbReference>
<gene>
    <name evidence="5" type="ORF">ADA01nite_39670</name>
</gene>
<comment type="caution">
    <text evidence="5">The sequence shown here is derived from an EMBL/GenBank/DDBJ whole genome shotgun (WGS) entry which is preliminary data.</text>
</comment>
<proteinExistence type="inferred from homology"/>
<feature type="domain" description="AMP-binding enzyme C-terminal" evidence="4">
    <location>
        <begin position="433"/>
        <end position="508"/>
    </location>
</feature>
<evidence type="ECO:0000259" key="4">
    <source>
        <dbReference type="Pfam" id="PF13193"/>
    </source>
</evidence>
<dbReference type="InterPro" id="IPR045851">
    <property type="entry name" value="AMP-bd_C_sf"/>
</dbReference>
<dbReference type="Pfam" id="PF13193">
    <property type="entry name" value="AMP-binding_C"/>
    <property type="match status" value="1"/>
</dbReference>
<keyword evidence="6" id="KW-1185">Reference proteome</keyword>
<evidence type="ECO:0000313" key="5">
    <source>
        <dbReference type="EMBL" id="GEN36507.1"/>
    </source>
</evidence>
<dbReference type="InterPro" id="IPR050237">
    <property type="entry name" value="ATP-dep_AMP-bd_enzyme"/>
</dbReference>
<dbReference type="AlphaFoldDB" id="A0A511VC69"/>
<dbReference type="NCBIfam" id="NF004837">
    <property type="entry name" value="PRK06187.1"/>
    <property type="match status" value="1"/>
</dbReference>
<dbReference type="InterPro" id="IPR000873">
    <property type="entry name" value="AMP-dep_synth/lig_dom"/>
</dbReference>
<dbReference type="InterPro" id="IPR025110">
    <property type="entry name" value="AMP-bd_C"/>
</dbReference>
<dbReference type="Pfam" id="PF00501">
    <property type="entry name" value="AMP-binding"/>
    <property type="match status" value="1"/>
</dbReference>
<dbReference type="Gene3D" id="3.30.300.30">
    <property type="match status" value="1"/>
</dbReference>
<dbReference type="EMBL" id="BJXX01000193">
    <property type="protein sequence ID" value="GEN36507.1"/>
    <property type="molecule type" value="Genomic_DNA"/>
</dbReference>
<name>A0A511VC69_9BACL</name>
<feature type="domain" description="AMP-dependent synthetase/ligase" evidence="3">
    <location>
        <begin position="10"/>
        <end position="383"/>
    </location>
</feature>
<evidence type="ECO:0000313" key="6">
    <source>
        <dbReference type="Proteomes" id="UP000321157"/>
    </source>
</evidence>
<dbReference type="CDD" id="cd17631">
    <property type="entry name" value="FACL_FadD13-like"/>
    <property type="match status" value="1"/>
</dbReference>
<dbReference type="GO" id="GO:0016878">
    <property type="term" value="F:acid-thiol ligase activity"/>
    <property type="evidence" value="ECO:0007669"/>
    <property type="project" value="UniProtKB-ARBA"/>
</dbReference>
<keyword evidence="2 5" id="KW-0436">Ligase</keyword>
<evidence type="ECO:0000256" key="1">
    <source>
        <dbReference type="ARBA" id="ARBA00006432"/>
    </source>
</evidence>
<dbReference type="SUPFAM" id="SSF56801">
    <property type="entry name" value="Acetyl-CoA synthetase-like"/>
    <property type="match status" value="1"/>
</dbReference>
<dbReference type="RefSeq" id="WP_146812147.1">
    <property type="nucleotide sequence ID" value="NZ_BJXX01000193.1"/>
</dbReference>
<comment type="similarity">
    <text evidence="1">Belongs to the ATP-dependent AMP-binding enzyme family.</text>
</comment>
<reference evidence="5 6" key="1">
    <citation type="submission" date="2019-07" db="EMBL/GenBank/DDBJ databases">
        <title>Whole genome shotgun sequence of Aneurinibacillus danicus NBRC 102444.</title>
        <authorList>
            <person name="Hosoyama A."/>
            <person name="Uohara A."/>
            <person name="Ohji S."/>
            <person name="Ichikawa N."/>
        </authorList>
    </citation>
    <scope>NUCLEOTIDE SEQUENCE [LARGE SCALE GENOMIC DNA]</scope>
    <source>
        <strain evidence="5 6">NBRC 102444</strain>
    </source>
</reference>
<dbReference type="Gene3D" id="2.30.38.10">
    <property type="entry name" value="Luciferase, Domain 3"/>
    <property type="match status" value="1"/>
</dbReference>
<dbReference type="PANTHER" id="PTHR43767:SF1">
    <property type="entry name" value="NONRIBOSOMAL PEPTIDE SYNTHASE PES1 (EUROFUNG)-RELATED"/>
    <property type="match status" value="1"/>
</dbReference>
<organism evidence="5 6">
    <name type="scientific">Aneurinibacillus danicus</name>
    <dbReference type="NCBI Taxonomy" id="267746"/>
    <lineage>
        <taxon>Bacteria</taxon>
        <taxon>Bacillati</taxon>
        <taxon>Bacillota</taxon>
        <taxon>Bacilli</taxon>
        <taxon>Bacillales</taxon>
        <taxon>Paenibacillaceae</taxon>
        <taxon>Aneurinibacillus group</taxon>
        <taxon>Aneurinibacillus</taxon>
    </lineage>
</organism>
<protein>
    <submittedName>
        <fullName evidence="5">Fatty-acid--CoA ligase</fullName>
    </submittedName>
</protein>
<sequence length="527" mass="59550">MLLTKALMYSARTFPGKKAILDGKYTFTYSQFATRAAKVKRSLSTLGVKKGDRVAFLMFNSYHYLELMYGVMARGGILVPLNNRLSVEEISFILNDATAEVLYIHKEFLSIVSELKRNVKSLRHIILADDIQEIGEMDGILQYEELLATLPEEEYYAEGVEEGDIAGIYYTGGTTGRPKGVMLTHKNLVMNSYQNLVAFHIPEKEEIVYLHAAPIFHLADGAQTFNFMFTGATHVIIRSFSSKGVLESIQNFNVTTTLLVPAMINMLLNDPDFDNYDTSSLRRILYGASPISKELLTKSMKKMPKTQFIQLYGMTEASPLLMVLSPEDHVINGTEQETKRLTSCGRPVPIVELKLVDSNGDDVPVNEVGEIIFRGPNIMKGYWNLPQETAKAIRNGWYFTGDLACKDEEGYYYMVDRAKDMIITGGENVYSVEVENVLYQHPSILECAVIGVPDEKWGEAVKAIVVRKQGYQVTEEEILSFVRKKLANYKVPKTIDFVPELPKSGAGKILKRELREQYWVKSERRVN</sequence>
<dbReference type="PANTHER" id="PTHR43767">
    <property type="entry name" value="LONG-CHAIN-FATTY-ACID--COA LIGASE"/>
    <property type="match status" value="1"/>
</dbReference>